<gene>
    <name evidence="4" type="primary">tnp7109-15</name>
    <name evidence="4" type="ordered locus">cu0760</name>
</gene>
<dbReference type="HOGENOM" id="CLU_027402_27_6_11"/>
<dbReference type="Pfam" id="PF13333">
    <property type="entry name" value="rve_2"/>
    <property type="match status" value="1"/>
</dbReference>
<dbReference type="InterPro" id="IPR055247">
    <property type="entry name" value="InsJ-like_HTH"/>
</dbReference>
<dbReference type="InterPro" id="IPR050900">
    <property type="entry name" value="Transposase_IS3/IS150/IS904"/>
</dbReference>
<dbReference type="Pfam" id="PF04545">
    <property type="entry name" value="Sigma70_r4"/>
    <property type="match status" value="1"/>
</dbReference>
<dbReference type="InterPro" id="IPR025948">
    <property type="entry name" value="HTH-like_dom"/>
</dbReference>
<dbReference type="Proteomes" id="UP000001727">
    <property type="component" value="Chromosome"/>
</dbReference>
<dbReference type="EMBL" id="AM942444">
    <property type="protein sequence ID" value="CAQ04720.1"/>
    <property type="molecule type" value="Genomic_DNA"/>
</dbReference>
<keyword evidence="5" id="KW-1185">Reference proteome</keyword>
<dbReference type="GO" id="GO:0015074">
    <property type="term" value="P:DNA integration"/>
    <property type="evidence" value="ECO:0007669"/>
    <property type="project" value="InterPro"/>
</dbReference>
<dbReference type="GO" id="GO:0003676">
    <property type="term" value="F:nucleic acid binding"/>
    <property type="evidence" value="ECO:0007669"/>
    <property type="project" value="InterPro"/>
</dbReference>
<evidence type="ECO:0000256" key="2">
    <source>
        <dbReference type="SAM" id="MobiDB-lite"/>
    </source>
</evidence>
<dbReference type="InterPro" id="IPR001584">
    <property type="entry name" value="Integrase_cat-core"/>
</dbReference>
<protein>
    <submittedName>
        <fullName evidence="4">Transposase for insertion sequence</fullName>
    </submittedName>
</protein>
<dbReference type="PROSITE" id="PS50994">
    <property type="entry name" value="INTEGRASE"/>
    <property type="match status" value="1"/>
</dbReference>
<dbReference type="Pfam" id="PF00665">
    <property type="entry name" value="rve"/>
    <property type="match status" value="1"/>
</dbReference>
<dbReference type="InterPro" id="IPR012337">
    <property type="entry name" value="RNaseH-like_sf"/>
</dbReference>
<dbReference type="InterPro" id="IPR007630">
    <property type="entry name" value="RNA_pol_sigma70_r4"/>
</dbReference>
<name>B1VG31_CORU7</name>
<organism evidence="4 5">
    <name type="scientific">Corynebacterium urealyticum (strain ATCC 43042 / DSM 7109)</name>
    <dbReference type="NCBI Taxonomy" id="504474"/>
    <lineage>
        <taxon>Bacteria</taxon>
        <taxon>Bacillati</taxon>
        <taxon>Actinomycetota</taxon>
        <taxon>Actinomycetes</taxon>
        <taxon>Mycobacteriales</taxon>
        <taxon>Corynebacteriaceae</taxon>
        <taxon>Corynebacterium</taxon>
    </lineage>
</organism>
<dbReference type="InterPro" id="IPR036397">
    <property type="entry name" value="RNaseH_sf"/>
</dbReference>
<dbReference type="SUPFAM" id="SSF46689">
    <property type="entry name" value="Homeodomain-like"/>
    <property type="match status" value="1"/>
</dbReference>
<dbReference type="InterPro" id="IPR036388">
    <property type="entry name" value="WH-like_DNA-bd_sf"/>
</dbReference>
<evidence type="ECO:0000256" key="1">
    <source>
        <dbReference type="ARBA" id="ARBA00002286"/>
    </source>
</evidence>
<dbReference type="PANTHER" id="PTHR46889">
    <property type="entry name" value="TRANSPOSASE INSF FOR INSERTION SEQUENCE IS3B-RELATED"/>
    <property type="match status" value="1"/>
</dbReference>
<dbReference type="SUPFAM" id="SSF53098">
    <property type="entry name" value="Ribonuclease H-like"/>
    <property type="match status" value="1"/>
</dbReference>
<dbReference type="InterPro" id="IPR009057">
    <property type="entry name" value="Homeodomain-like_sf"/>
</dbReference>
<dbReference type="Gene3D" id="3.30.420.10">
    <property type="entry name" value="Ribonuclease H-like superfamily/Ribonuclease H"/>
    <property type="match status" value="1"/>
</dbReference>
<dbReference type="KEGG" id="cur:cu0760"/>
<dbReference type="AlphaFoldDB" id="B1VG31"/>
<evidence type="ECO:0000259" key="3">
    <source>
        <dbReference type="PROSITE" id="PS50994"/>
    </source>
</evidence>
<dbReference type="Pfam" id="PF13276">
    <property type="entry name" value="HTH_21"/>
    <property type="match status" value="1"/>
</dbReference>
<reference evidence="4 5" key="1">
    <citation type="journal article" date="2008" name="J. Biotechnol.">
        <title>The lifestyle of Corynebacterium urealyticum derived from its complete genome sequence established by pyrosequencing.</title>
        <authorList>
            <person name="Tauch A."/>
            <person name="Trost E."/>
            <person name="Tilker A."/>
            <person name="Ludewig U."/>
            <person name="Schneiker S."/>
            <person name="Goesmann A."/>
            <person name="Arnold W."/>
            <person name="Bekel T."/>
            <person name="Brinkrolf K."/>
            <person name="Brune I."/>
            <person name="Goetker S."/>
            <person name="Kalinowski J."/>
            <person name="Kamp P.-B."/>
            <person name="Lobo F.P."/>
            <person name="Viehoever P."/>
            <person name="Weisshaar B."/>
            <person name="Soriano F."/>
            <person name="Droege M."/>
            <person name="Puehler A."/>
        </authorList>
    </citation>
    <scope>NUCLEOTIDE SEQUENCE [LARGE SCALE GENOMIC DNA]</scope>
    <source>
        <strain evidence="5">ATCC 43042 / DSM 7109</strain>
    </source>
</reference>
<dbReference type="InterPro" id="IPR048020">
    <property type="entry name" value="Transpos_IS3"/>
</dbReference>
<comment type="function">
    <text evidence="1">Involved in the transposition of the insertion sequence.</text>
</comment>
<dbReference type="PANTHER" id="PTHR46889:SF4">
    <property type="entry name" value="TRANSPOSASE INSO FOR INSERTION SEQUENCE ELEMENT IS911B-RELATED"/>
    <property type="match status" value="1"/>
</dbReference>
<evidence type="ECO:0000313" key="5">
    <source>
        <dbReference type="Proteomes" id="UP000001727"/>
    </source>
</evidence>
<dbReference type="NCBIfam" id="NF033516">
    <property type="entry name" value="transpos_IS3"/>
    <property type="match status" value="1"/>
</dbReference>
<proteinExistence type="predicted"/>
<dbReference type="eggNOG" id="COG2801">
    <property type="taxonomic scope" value="Bacteria"/>
</dbReference>
<dbReference type="Gene3D" id="1.10.10.10">
    <property type="entry name" value="Winged helix-like DNA-binding domain superfamily/Winged helix DNA-binding domain"/>
    <property type="match status" value="2"/>
</dbReference>
<accession>B1VG31</accession>
<sequence length="446" mass="51384">MRARSSLNQRQREQLVELFEQGLSYTAAANRLGVPRYPVRRLKRRFTLHGKLCLVEKPIKQQYSFEVKKEIVDRFNAGESKMELAREFGLSSDQLVSGWVRAWRKDGDEALRPKPKGRPKGSAAPKRLTQEEQLRRQVARLEAENAYLKKIAGLEEPATRLKVEAIVILKSAHRLEDLLVVAGLARSTFFYHQKRLAPPDKHAGLKQAIRDSFQRNKHRYGYRRVLLDLRNQGWVVNHKLVYKLMNQLGLKSKVRVKKYNSYKGTASHIATNVLDRCFTPEAQNRVWASDVTEFRVAGTKVYLSPIMDLYDRSVVSYSVSTSPSTALTSQSLRNAIEQQSPGQGLLVHTDQGFQYQHSSWRDLIKSIGGVQSMSRKGNCYDNAVMENFFGHLKTEMYHGETFTSLEAFYHAIDDYIDWYNNERIQQRLKGLTPMQYRNQTLEPLTA</sequence>
<feature type="domain" description="Integrase catalytic" evidence="3">
    <location>
        <begin position="276"/>
        <end position="441"/>
    </location>
</feature>
<dbReference type="Pfam" id="PF13518">
    <property type="entry name" value="HTH_28"/>
    <property type="match status" value="1"/>
</dbReference>
<feature type="region of interest" description="Disordered" evidence="2">
    <location>
        <begin position="109"/>
        <end position="129"/>
    </location>
</feature>
<evidence type="ECO:0000313" key="4">
    <source>
        <dbReference type="EMBL" id="CAQ04720.1"/>
    </source>
</evidence>